<gene>
    <name evidence="3" type="ORF">CTZ28_27975</name>
</gene>
<dbReference type="Pfam" id="PF03372">
    <property type="entry name" value="Exo_endo_phos"/>
    <property type="match status" value="1"/>
</dbReference>
<dbReference type="InterPro" id="IPR005135">
    <property type="entry name" value="Endo/exonuclease/phosphatase"/>
</dbReference>
<dbReference type="OrthoDB" id="9793162at2"/>
<feature type="signal peptide" evidence="1">
    <location>
        <begin position="1"/>
        <end position="31"/>
    </location>
</feature>
<evidence type="ECO:0000313" key="3">
    <source>
        <dbReference type="EMBL" id="RMB82603.1"/>
    </source>
</evidence>
<organism evidence="3 4">
    <name type="scientific">Streptomyces shenzhenensis</name>
    <dbReference type="NCBI Taxonomy" id="943815"/>
    <lineage>
        <taxon>Bacteria</taxon>
        <taxon>Bacillati</taxon>
        <taxon>Actinomycetota</taxon>
        <taxon>Actinomycetes</taxon>
        <taxon>Kitasatosporales</taxon>
        <taxon>Streptomycetaceae</taxon>
        <taxon>Streptomyces</taxon>
    </lineage>
</organism>
<keyword evidence="1" id="KW-0732">Signal</keyword>
<dbReference type="Proteomes" id="UP000270471">
    <property type="component" value="Unassembled WGS sequence"/>
</dbReference>
<dbReference type="PANTHER" id="PTHR12121:SF36">
    <property type="entry name" value="ENDONUCLEASE_EXONUCLEASE_PHOSPHATASE DOMAIN-CONTAINING PROTEIN"/>
    <property type="match status" value="1"/>
</dbReference>
<accession>A0A3M0I752</accession>
<keyword evidence="3" id="KW-0378">Hydrolase</keyword>
<reference evidence="3 4" key="1">
    <citation type="submission" date="2017-11" db="EMBL/GenBank/DDBJ databases">
        <title>Draft genome of actinobacteria isolated from guarana (Paullinia cupana (Mart.) Ducke.</title>
        <authorList>
            <person name="Siqueira K.A."/>
            <person name="Liotti R.G."/>
            <person name="Mendes T.A.O."/>
            <person name="Soares M.A."/>
        </authorList>
    </citation>
    <scope>NUCLEOTIDE SEQUENCE [LARGE SCALE GENOMIC DNA]</scope>
    <source>
        <strain evidence="3 4">193</strain>
    </source>
</reference>
<dbReference type="InterPro" id="IPR006311">
    <property type="entry name" value="TAT_signal"/>
</dbReference>
<evidence type="ECO:0000256" key="1">
    <source>
        <dbReference type="SAM" id="SignalP"/>
    </source>
</evidence>
<sequence>MEGSRPFTRRISRRSLLATAVVAPLVGTALIAPPASGAVADSPVLQIMTYNLEGRGTAGPSWKNRRPVERAMLRQAQPQIVNTQEGDYTQVKQVAADLGENYDWIGKGQNGGHKGIINAIFFDKRRLKVLGHNTFWLSATPTKVGSNTWGAKHIRTATWIHFQDKQDSGRDFYVLNTHFDNGKGQHADGVRLKSANLVGKWIAKLPAAKPVLVSGDFNSPAEKTQVYTRLLNRSGLVDTWKTAATRANEYGTHTGHKALKPNGDRIDWILSDPKVTTDHTETNIFSKDGLTPSDHLPVQAWVHLRQAGPFG</sequence>
<evidence type="ECO:0000259" key="2">
    <source>
        <dbReference type="Pfam" id="PF03372"/>
    </source>
</evidence>
<dbReference type="RefSeq" id="WP_121892518.1">
    <property type="nucleotide sequence ID" value="NZ_PENI01000021.1"/>
</dbReference>
<protein>
    <submittedName>
        <fullName evidence="3">Endonuclease</fullName>
    </submittedName>
</protein>
<dbReference type="Gene3D" id="3.60.10.10">
    <property type="entry name" value="Endonuclease/exonuclease/phosphatase"/>
    <property type="match status" value="1"/>
</dbReference>
<feature type="domain" description="Endonuclease/exonuclease/phosphatase" evidence="2">
    <location>
        <begin position="48"/>
        <end position="295"/>
    </location>
</feature>
<dbReference type="EMBL" id="PENI01000021">
    <property type="protein sequence ID" value="RMB82603.1"/>
    <property type="molecule type" value="Genomic_DNA"/>
</dbReference>
<dbReference type="GO" id="GO:0000175">
    <property type="term" value="F:3'-5'-RNA exonuclease activity"/>
    <property type="evidence" value="ECO:0007669"/>
    <property type="project" value="TreeGrafter"/>
</dbReference>
<dbReference type="InterPro" id="IPR050410">
    <property type="entry name" value="CCR4/nocturin_mRNA_transcr"/>
</dbReference>
<dbReference type="PANTHER" id="PTHR12121">
    <property type="entry name" value="CARBON CATABOLITE REPRESSOR PROTEIN 4"/>
    <property type="match status" value="1"/>
</dbReference>
<proteinExistence type="predicted"/>
<name>A0A3M0I752_9ACTN</name>
<dbReference type="InterPro" id="IPR036691">
    <property type="entry name" value="Endo/exonu/phosph_ase_sf"/>
</dbReference>
<feature type="chain" id="PRO_5038968880" evidence="1">
    <location>
        <begin position="32"/>
        <end position="311"/>
    </location>
</feature>
<dbReference type="GO" id="GO:0004519">
    <property type="term" value="F:endonuclease activity"/>
    <property type="evidence" value="ECO:0007669"/>
    <property type="project" value="UniProtKB-KW"/>
</dbReference>
<keyword evidence="3" id="KW-0540">Nuclease</keyword>
<evidence type="ECO:0000313" key="4">
    <source>
        <dbReference type="Proteomes" id="UP000270471"/>
    </source>
</evidence>
<dbReference type="AlphaFoldDB" id="A0A3M0I752"/>
<dbReference type="CDD" id="cd09083">
    <property type="entry name" value="EEP-1"/>
    <property type="match status" value="1"/>
</dbReference>
<dbReference type="PROSITE" id="PS51318">
    <property type="entry name" value="TAT"/>
    <property type="match status" value="1"/>
</dbReference>
<comment type="caution">
    <text evidence="3">The sequence shown here is derived from an EMBL/GenBank/DDBJ whole genome shotgun (WGS) entry which is preliminary data.</text>
</comment>
<keyword evidence="3" id="KW-0255">Endonuclease</keyword>
<keyword evidence="4" id="KW-1185">Reference proteome</keyword>
<dbReference type="SUPFAM" id="SSF56219">
    <property type="entry name" value="DNase I-like"/>
    <property type="match status" value="1"/>
</dbReference>